<dbReference type="AlphaFoldDB" id="A0A8U0HUI9"/>
<keyword evidence="2" id="KW-0812">Transmembrane</keyword>
<keyword evidence="2" id="KW-1133">Transmembrane helix</keyword>
<name>A0A8U0HUI9_9EURY</name>
<sequence>MSNNDSNDDSTVAEQTIERLKLDRAKTRLKGIKILSLTGIASLTLIGVGGWLLTGHSIEIAPATMDQIKVFGVSLVGFGIVFSPATIWFVKRLWNPDLQYLYDINAIDEETPDLWVSSPQNAEELTVREGRLHKFQIHGSPCWVGRDFNPEDGEITGTWRGAASDTEIMNNEQEIRANRGRNRYWARVGQEFSAKLPSIIDNIESRVWQSIGNETVDLTAHDSRAVRDEIMNEIDSLEDVEAPDSVEQTGFEEAKSSVSRGDIPNEGEVDA</sequence>
<evidence type="ECO:0000313" key="3">
    <source>
        <dbReference type="EMBL" id="UPV74577.1"/>
    </source>
</evidence>
<evidence type="ECO:0000256" key="1">
    <source>
        <dbReference type="SAM" id="MobiDB-lite"/>
    </source>
</evidence>
<dbReference type="Pfam" id="PF26446">
    <property type="entry name" value="DUF8125"/>
    <property type="match status" value="1"/>
</dbReference>
<dbReference type="RefSeq" id="WP_248650622.1">
    <property type="nucleotide sequence ID" value="NZ_CP096659.1"/>
</dbReference>
<proteinExistence type="predicted"/>
<reference evidence="3 4" key="1">
    <citation type="submission" date="2022-04" db="EMBL/GenBank/DDBJ databases">
        <title>Diverse halophilic archaea isolated from saline environments.</title>
        <authorList>
            <person name="Cui H.-L."/>
        </authorList>
    </citation>
    <scope>NUCLEOTIDE SEQUENCE [LARGE SCALE GENOMIC DNA]</scope>
    <source>
        <strain evidence="3 4">XZYJT49</strain>
    </source>
</reference>
<organism evidence="3 4">
    <name type="scientific">Halorussus limi</name>
    <dbReference type="NCBI Taxonomy" id="2938695"/>
    <lineage>
        <taxon>Archaea</taxon>
        <taxon>Methanobacteriati</taxon>
        <taxon>Methanobacteriota</taxon>
        <taxon>Stenosarchaea group</taxon>
        <taxon>Halobacteria</taxon>
        <taxon>Halobacteriales</taxon>
        <taxon>Haladaptataceae</taxon>
        <taxon>Halorussus</taxon>
    </lineage>
</organism>
<dbReference type="KEGG" id="halx:M0R89_00565"/>
<feature type="transmembrane region" description="Helical" evidence="2">
    <location>
        <begin position="70"/>
        <end position="90"/>
    </location>
</feature>
<feature type="transmembrane region" description="Helical" evidence="2">
    <location>
        <begin position="34"/>
        <end position="58"/>
    </location>
</feature>
<feature type="region of interest" description="Disordered" evidence="1">
    <location>
        <begin position="235"/>
        <end position="271"/>
    </location>
</feature>
<evidence type="ECO:0000313" key="4">
    <source>
        <dbReference type="Proteomes" id="UP000830729"/>
    </source>
</evidence>
<feature type="compositionally biased region" description="Acidic residues" evidence="1">
    <location>
        <begin position="235"/>
        <end position="244"/>
    </location>
</feature>
<keyword evidence="4" id="KW-1185">Reference proteome</keyword>
<protein>
    <submittedName>
        <fullName evidence="3">Uncharacterized protein</fullName>
    </submittedName>
</protein>
<dbReference type="GeneID" id="73043909"/>
<accession>A0A8U0HUI9</accession>
<gene>
    <name evidence="3" type="ORF">M0R89_00565</name>
</gene>
<dbReference type="EMBL" id="CP096659">
    <property type="protein sequence ID" value="UPV74577.1"/>
    <property type="molecule type" value="Genomic_DNA"/>
</dbReference>
<dbReference type="Proteomes" id="UP000830729">
    <property type="component" value="Chromosome"/>
</dbReference>
<dbReference type="InterPro" id="IPR058438">
    <property type="entry name" value="DUF8125"/>
</dbReference>
<evidence type="ECO:0000256" key="2">
    <source>
        <dbReference type="SAM" id="Phobius"/>
    </source>
</evidence>
<keyword evidence="2" id="KW-0472">Membrane</keyword>